<dbReference type="GO" id="GO:0046872">
    <property type="term" value="F:metal ion binding"/>
    <property type="evidence" value="ECO:0007669"/>
    <property type="project" value="InterPro"/>
</dbReference>
<sequence>MWSFHIPTMVHFGLEVVKKHTDFTDCGSKAFIVTGKRSARASGALYDITKTLTGQNVTFVIFNEVEENPSFSTVEKGASLLRNENCDFVIGIGGGSPLDAAKAIAVLGTDPEMTADDLYSGEIEYSLPVIAIPTTSGTGSEVTQYSVLTDNNGNKRGFSSFHA</sequence>
<organism evidence="3">
    <name type="scientific">Kosmotoga arenicorallina</name>
    <dbReference type="NCBI Taxonomy" id="688066"/>
    <lineage>
        <taxon>Bacteria</taxon>
        <taxon>Thermotogati</taxon>
        <taxon>Thermotogota</taxon>
        <taxon>Thermotogae</taxon>
        <taxon>Kosmotogales</taxon>
        <taxon>Kosmotogaceae</taxon>
        <taxon>Kosmotoga</taxon>
    </lineage>
</organism>
<protein>
    <submittedName>
        <fullName evidence="3">Iron-containing alcohol dehydrogenase</fullName>
    </submittedName>
</protein>
<evidence type="ECO:0000256" key="1">
    <source>
        <dbReference type="ARBA" id="ARBA00023002"/>
    </source>
</evidence>
<feature type="non-terminal residue" evidence="3">
    <location>
        <position position="163"/>
    </location>
</feature>
<dbReference type="GO" id="GO:0004022">
    <property type="term" value="F:alcohol dehydrogenase (NAD+) activity"/>
    <property type="evidence" value="ECO:0007669"/>
    <property type="project" value="TreeGrafter"/>
</dbReference>
<evidence type="ECO:0000259" key="2">
    <source>
        <dbReference type="Pfam" id="PF00465"/>
    </source>
</evidence>
<dbReference type="FunFam" id="3.40.50.1970:FF:000003">
    <property type="entry name" value="Alcohol dehydrogenase, iron-containing"/>
    <property type="match status" value="1"/>
</dbReference>
<accession>A0A7C5I397</accession>
<comment type="caution">
    <text evidence="3">The sequence shown here is derived from an EMBL/GenBank/DDBJ whole genome shotgun (WGS) entry which is preliminary data.</text>
</comment>
<proteinExistence type="predicted"/>
<reference evidence="3" key="1">
    <citation type="journal article" date="2020" name="mSystems">
        <title>Genome- and Community-Level Interaction Insights into Carbon Utilization and Element Cycling Functions of Hydrothermarchaeota in Hydrothermal Sediment.</title>
        <authorList>
            <person name="Zhou Z."/>
            <person name="Liu Y."/>
            <person name="Xu W."/>
            <person name="Pan J."/>
            <person name="Luo Z.H."/>
            <person name="Li M."/>
        </authorList>
    </citation>
    <scope>NUCLEOTIDE SEQUENCE [LARGE SCALE GENOMIC DNA]</scope>
    <source>
        <strain evidence="3">HyVt-80</strain>
    </source>
</reference>
<dbReference type="Gene3D" id="3.40.50.1970">
    <property type="match status" value="1"/>
</dbReference>
<dbReference type="Proteomes" id="UP000886129">
    <property type="component" value="Unassembled WGS sequence"/>
</dbReference>
<dbReference type="PANTHER" id="PTHR11496">
    <property type="entry name" value="ALCOHOL DEHYDROGENASE"/>
    <property type="match status" value="1"/>
</dbReference>
<dbReference type="PANTHER" id="PTHR11496:SF104">
    <property type="entry name" value="3-DEOXY-ALPHA-D-MANNO-OCTULOSONATE 8-OXIDASE"/>
    <property type="match status" value="1"/>
</dbReference>
<evidence type="ECO:0000313" key="3">
    <source>
        <dbReference type="EMBL" id="HHF08235.1"/>
    </source>
</evidence>
<dbReference type="InterPro" id="IPR039697">
    <property type="entry name" value="Alcohol_dehydrogenase_Fe"/>
</dbReference>
<dbReference type="InterPro" id="IPR001670">
    <property type="entry name" value="ADH_Fe/GldA"/>
</dbReference>
<dbReference type="AlphaFoldDB" id="A0A7C5I397"/>
<keyword evidence="1" id="KW-0560">Oxidoreductase</keyword>
<dbReference type="EMBL" id="DRTH01000021">
    <property type="protein sequence ID" value="HHF08235.1"/>
    <property type="molecule type" value="Genomic_DNA"/>
</dbReference>
<name>A0A7C5I397_9BACT</name>
<feature type="domain" description="Alcohol dehydrogenase iron-type/glycerol dehydrogenase GldA" evidence="2">
    <location>
        <begin position="7"/>
        <end position="160"/>
    </location>
</feature>
<dbReference type="SUPFAM" id="SSF56796">
    <property type="entry name" value="Dehydroquinate synthase-like"/>
    <property type="match status" value="1"/>
</dbReference>
<gene>
    <name evidence="3" type="ORF">ENL26_00480</name>
</gene>
<dbReference type="Pfam" id="PF00465">
    <property type="entry name" value="Fe-ADH"/>
    <property type="match status" value="1"/>
</dbReference>